<dbReference type="RefSeq" id="XP_060123009.1">
    <property type="nucleotide sequence ID" value="XM_060267026.1"/>
</dbReference>
<accession>A0AAF0F3V7</accession>
<evidence type="ECO:0000256" key="1">
    <source>
        <dbReference type="ARBA" id="ARBA00009431"/>
    </source>
</evidence>
<evidence type="ECO:0000256" key="4">
    <source>
        <dbReference type="ARBA" id="ARBA00022801"/>
    </source>
</evidence>
<feature type="chain" id="PRO_5041774632" description="Carboxypeptidase" evidence="8">
    <location>
        <begin position="25"/>
        <end position="566"/>
    </location>
</feature>
<dbReference type="InterPro" id="IPR018202">
    <property type="entry name" value="Ser_caboxypep_ser_AS"/>
</dbReference>
<protein>
    <recommendedName>
        <fullName evidence="8">Carboxypeptidase</fullName>
        <ecNumber evidence="8">3.4.16.-</ecNumber>
    </recommendedName>
</protein>
<dbReference type="PANTHER" id="PTHR11802:SF452">
    <property type="entry name" value="CARBOXYPEPTIDASE"/>
    <property type="match status" value="1"/>
</dbReference>
<evidence type="ECO:0000313" key="10">
    <source>
        <dbReference type="Proteomes" id="UP001217754"/>
    </source>
</evidence>
<dbReference type="Pfam" id="PF00450">
    <property type="entry name" value="Peptidase_S10"/>
    <property type="match status" value="1"/>
</dbReference>
<organism evidence="9 10">
    <name type="scientific">Malassezia japonica</name>
    <dbReference type="NCBI Taxonomy" id="223818"/>
    <lineage>
        <taxon>Eukaryota</taxon>
        <taxon>Fungi</taxon>
        <taxon>Dikarya</taxon>
        <taxon>Basidiomycota</taxon>
        <taxon>Ustilaginomycotina</taxon>
        <taxon>Malasseziomycetes</taxon>
        <taxon>Malasseziales</taxon>
        <taxon>Malasseziaceae</taxon>
        <taxon>Malassezia</taxon>
    </lineage>
</organism>
<reference evidence="9" key="1">
    <citation type="submission" date="2023-03" db="EMBL/GenBank/DDBJ databases">
        <title>Mating type loci evolution in Malassezia.</title>
        <authorList>
            <person name="Coelho M.A."/>
        </authorList>
    </citation>
    <scope>NUCLEOTIDE SEQUENCE</scope>
    <source>
        <strain evidence="9">CBS 9431</strain>
    </source>
</reference>
<dbReference type="InterPro" id="IPR029058">
    <property type="entry name" value="AB_hydrolase_fold"/>
</dbReference>
<evidence type="ECO:0000256" key="2">
    <source>
        <dbReference type="ARBA" id="ARBA00022645"/>
    </source>
</evidence>
<sequence length="566" mass="62748">MHAPKLWVALALCTALSQAHGAYAENSVKDSLLGGVRSSLGLVWQSATGLSDRLTAPPSWVDKVADAEYELADRIKSAFGEDTPDWMMKGMEIVDGIKFQKLVHPAFPDYQLRVSESEDSKAPFCDPDVKQISGYLDIREDAHLWFILYESRSQPRKDPLVMWLNGGPGCSSSTGMLFELGPCNIADQGDSLEYNKYSWNSKANLLFLDQPLQVGYSYSDSGEVIDNSVKSAEDVYAFLQLFLTRFPKYADLPFTVAAESYGGHYAPHIGAEIHKKNKELAESAATSSATPRVHVNLESLMIGNGLTDPAVQFLSVPDFACSEKNKYRLFEPGSETCESLYSKANTCGTLMQQCERFQSRIVCVPAALYCWGSLYGPVQDLGVNMYDVRMKCDREVDGDLCYPQMGYIETLMNKPAIKKQLGVPSSVDFQSCNMELNQQFMMQGDSMVNSAALLPPLLEDGIRVLIYAGETDFMCNAMGNHDWVLDFPNAFHEEINNATEVPLYTFAKGIKPKRAGWVIKAGDHAGNLTFAWIENAGHMVPHDQPAVALNMLNRWVANKDLTSFTP</sequence>
<dbReference type="PROSITE" id="PS00131">
    <property type="entry name" value="CARBOXYPEPT_SER_SER"/>
    <property type="match status" value="1"/>
</dbReference>
<evidence type="ECO:0000256" key="8">
    <source>
        <dbReference type="RuleBase" id="RU361156"/>
    </source>
</evidence>
<comment type="similarity">
    <text evidence="1 8">Belongs to the peptidase S10 family.</text>
</comment>
<evidence type="ECO:0000256" key="6">
    <source>
        <dbReference type="ARBA" id="ARBA00047591"/>
    </source>
</evidence>
<dbReference type="AlphaFoldDB" id="A0AAF0F3V7"/>
<evidence type="ECO:0000313" key="9">
    <source>
        <dbReference type="EMBL" id="WFD40112.1"/>
    </source>
</evidence>
<dbReference type="Gene3D" id="3.40.50.1820">
    <property type="entry name" value="alpha/beta hydrolase"/>
    <property type="match status" value="1"/>
</dbReference>
<evidence type="ECO:0000256" key="3">
    <source>
        <dbReference type="ARBA" id="ARBA00022670"/>
    </source>
</evidence>
<dbReference type="GO" id="GO:0000324">
    <property type="term" value="C:fungal-type vacuole"/>
    <property type="evidence" value="ECO:0007669"/>
    <property type="project" value="TreeGrafter"/>
</dbReference>
<evidence type="ECO:0000256" key="5">
    <source>
        <dbReference type="ARBA" id="ARBA00023180"/>
    </source>
</evidence>
<keyword evidence="4 8" id="KW-0378">Hydrolase</keyword>
<dbReference type="EC" id="3.4.16.-" evidence="8"/>
<dbReference type="Gene3D" id="1.10.287.410">
    <property type="match status" value="1"/>
</dbReference>
<dbReference type="PANTHER" id="PTHR11802">
    <property type="entry name" value="SERINE PROTEASE FAMILY S10 SERINE CARBOXYPEPTIDASE"/>
    <property type="match status" value="1"/>
</dbReference>
<dbReference type="PROSITE" id="PS00560">
    <property type="entry name" value="CARBOXYPEPT_SER_HIS"/>
    <property type="match status" value="1"/>
</dbReference>
<dbReference type="EMBL" id="CP119962">
    <property type="protein sequence ID" value="WFD40112.1"/>
    <property type="molecule type" value="Genomic_DNA"/>
</dbReference>
<dbReference type="InterPro" id="IPR001563">
    <property type="entry name" value="Peptidase_S10"/>
</dbReference>
<dbReference type="GO" id="GO:0004185">
    <property type="term" value="F:serine-type carboxypeptidase activity"/>
    <property type="evidence" value="ECO:0007669"/>
    <property type="project" value="UniProtKB-UniRule"/>
</dbReference>
<keyword evidence="5" id="KW-0325">Glycoprotein</keyword>
<keyword evidence="8" id="KW-0732">Signal</keyword>
<dbReference type="Proteomes" id="UP001217754">
    <property type="component" value="Chromosome 5"/>
</dbReference>
<comment type="catalytic activity">
    <reaction evidence="6">
        <text>a diacylglycerol + H2O = a monoacylglycerol + a fatty acid + H(+)</text>
        <dbReference type="Rhea" id="RHEA:32731"/>
        <dbReference type="ChEBI" id="CHEBI:15377"/>
        <dbReference type="ChEBI" id="CHEBI:15378"/>
        <dbReference type="ChEBI" id="CHEBI:17408"/>
        <dbReference type="ChEBI" id="CHEBI:18035"/>
        <dbReference type="ChEBI" id="CHEBI:28868"/>
    </reaction>
</comment>
<keyword evidence="3 8" id="KW-0645">Protease</keyword>
<evidence type="ECO:0000256" key="7">
    <source>
        <dbReference type="ARBA" id="ARBA00048461"/>
    </source>
</evidence>
<name>A0AAF0F3V7_9BASI</name>
<gene>
    <name evidence="9" type="ORF">MJAP1_003097</name>
</gene>
<dbReference type="InterPro" id="IPR033124">
    <property type="entry name" value="Ser_caboxypep_his_AS"/>
</dbReference>
<keyword evidence="2 8" id="KW-0121">Carboxypeptidase</keyword>
<dbReference type="SUPFAM" id="SSF53474">
    <property type="entry name" value="alpha/beta-Hydrolases"/>
    <property type="match status" value="1"/>
</dbReference>
<dbReference type="GO" id="GO:0006508">
    <property type="term" value="P:proteolysis"/>
    <property type="evidence" value="ECO:0007669"/>
    <property type="project" value="UniProtKB-KW"/>
</dbReference>
<dbReference type="GeneID" id="85226748"/>
<dbReference type="PRINTS" id="PR00724">
    <property type="entry name" value="CRBOXYPTASEC"/>
</dbReference>
<keyword evidence="10" id="KW-1185">Reference proteome</keyword>
<comment type="catalytic activity">
    <reaction evidence="7">
        <text>a monoacylglycerol + H2O = glycerol + a fatty acid + H(+)</text>
        <dbReference type="Rhea" id="RHEA:15245"/>
        <dbReference type="ChEBI" id="CHEBI:15377"/>
        <dbReference type="ChEBI" id="CHEBI:15378"/>
        <dbReference type="ChEBI" id="CHEBI:17408"/>
        <dbReference type="ChEBI" id="CHEBI:17754"/>
        <dbReference type="ChEBI" id="CHEBI:28868"/>
    </reaction>
</comment>
<proteinExistence type="inferred from homology"/>
<feature type="signal peptide" evidence="8">
    <location>
        <begin position="1"/>
        <end position="24"/>
    </location>
</feature>